<gene>
    <name evidence="1" type="ORF">QJS04_geneDACA023958</name>
</gene>
<organism evidence="1 2">
    <name type="scientific">Acorus gramineus</name>
    <name type="common">Dwarf sweet flag</name>
    <dbReference type="NCBI Taxonomy" id="55184"/>
    <lineage>
        <taxon>Eukaryota</taxon>
        <taxon>Viridiplantae</taxon>
        <taxon>Streptophyta</taxon>
        <taxon>Embryophyta</taxon>
        <taxon>Tracheophyta</taxon>
        <taxon>Spermatophyta</taxon>
        <taxon>Magnoliopsida</taxon>
        <taxon>Liliopsida</taxon>
        <taxon>Acoraceae</taxon>
        <taxon>Acorus</taxon>
    </lineage>
</organism>
<sequence>MRLSCVPNTISSAKQNECPFLVMTSRITYAFSHQKLRMTNAGCGTSLPNGP</sequence>
<accession>A0AAV9B5Y6</accession>
<name>A0AAV9B5Y6_ACOGR</name>
<keyword evidence="2" id="KW-1185">Reference proteome</keyword>
<reference evidence="1" key="2">
    <citation type="submission" date="2023-06" db="EMBL/GenBank/DDBJ databases">
        <authorList>
            <person name="Ma L."/>
            <person name="Liu K.-W."/>
            <person name="Li Z."/>
            <person name="Hsiao Y.-Y."/>
            <person name="Qi Y."/>
            <person name="Fu T."/>
            <person name="Tang G."/>
            <person name="Zhang D."/>
            <person name="Sun W.-H."/>
            <person name="Liu D.-K."/>
            <person name="Li Y."/>
            <person name="Chen G.-Z."/>
            <person name="Liu X.-D."/>
            <person name="Liao X.-Y."/>
            <person name="Jiang Y.-T."/>
            <person name="Yu X."/>
            <person name="Hao Y."/>
            <person name="Huang J."/>
            <person name="Zhao X.-W."/>
            <person name="Ke S."/>
            <person name="Chen Y.-Y."/>
            <person name="Wu W.-L."/>
            <person name="Hsu J.-L."/>
            <person name="Lin Y.-F."/>
            <person name="Huang M.-D."/>
            <person name="Li C.-Y."/>
            <person name="Huang L."/>
            <person name="Wang Z.-W."/>
            <person name="Zhao X."/>
            <person name="Zhong W.-Y."/>
            <person name="Peng D.-H."/>
            <person name="Ahmad S."/>
            <person name="Lan S."/>
            <person name="Zhang J.-S."/>
            <person name="Tsai W.-C."/>
            <person name="Van De Peer Y."/>
            <person name="Liu Z.-J."/>
        </authorList>
    </citation>
    <scope>NUCLEOTIDE SEQUENCE</scope>
    <source>
        <strain evidence="1">SCP</strain>
        <tissue evidence="1">Leaves</tissue>
    </source>
</reference>
<dbReference type="Proteomes" id="UP001179952">
    <property type="component" value="Unassembled WGS sequence"/>
</dbReference>
<dbReference type="AlphaFoldDB" id="A0AAV9B5Y6"/>
<evidence type="ECO:0000313" key="2">
    <source>
        <dbReference type="Proteomes" id="UP001179952"/>
    </source>
</evidence>
<proteinExistence type="predicted"/>
<comment type="caution">
    <text evidence="1">The sequence shown here is derived from an EMBL/GenBank/DDBJ whole genome shotgun (WGS) entry which is preliminary data.</text>
</comment>
<reference evidence="1" key="1">
    <citation type="journal article" date="2023" name="Nat. Commun.">
        <title>Diploid and tetraploid genomes of Acorus and the evolution of monocots.</title>
        <authorList>
            <person name="Ma L."/>
            <person name="Liu K.W."/>
            <person name="Li Z."/>
            <person name="Hsiao Y.Y."/>
            <person name="Qi Y."/>
            <person name="Fu T."/>
            <person name="Tang G.D."/>
            <person name="Zhang D."/>
            <person name="Sun W.H."/>
            <person name="Liu D.K."/>
            <person name="Li Y."/>
            <person name="Chen G.Z."/>
            <person name="Liu X.D."/>
            <person name="Liao X.Y."/>
            <person name="Jiang Y.T."/>
            <person name="Yu X."/>
            <person name="Hao Y."/>
            <person name="Huang J."/>
            <person name="Zhao X.W."/>
            <person name="Ke S."/>
            <person name="Chen Y.Y."/>
            <person name="Wu W.L."/>
            <person name="Hsu J.L."/>
            <person name="Lin Y.F."/>
            <person name="Huang M.D."/>
            <person name="Li C.Y."/>
            <person name="Huang L."/>
            <person name="Wang Z.W."/>
            <person name="Zhao X."/>
            <person name="Zhong W.Y."/>
            <person name="Peng D.H."/>
            <person name="Ahmad S."/>
            <person name="Lan S."/>
            <person name="Zhang J.S."/>
            <person name="Tsai W.C."/>
            <person name="Van de Peer Y."/>
            <person name="Liu Z.J."/>
        </authorList>
    </citation>
    <scope>NUCLEOTIDE SEQUENCE</scope>
    <source>
        <strain evidence="1">SCP</strain>
    </source>
</reference>
<protein>
    <submittedName>
        <fullName evidence="1">Uncharacterized protein</fullName>
    </submittedName>
</protein>
<dbReference type="EMBL" id="JAUJYN010000005">
    <property type="protein sequence ID" value="KAK1271489.1"/>
    <property type="molecule type" value="Genomic_DNA"/>
</dbReference>
<evidence type="ECO:0000313" key="1">
    <source>
        <dbReference type="EMBL" id="KAK1271489.1"/>
    </source>
</evidence>